<accession>A0A914EDY7</accession>
<dbReference type="Proteomes" id="UP000887540">
    <property type="component" value="Unplaced"/>
</dbReference>
<evidence type="ECO:0000313" key="4">
    <source>
        <dbReference type="WBParaSite" id="ACRNAN_scaffold7613.g15784.t1"/>
    </source>
</evidence>
<dbReference type="AlphaFoldDB" id="A0A914EDY7"/>
<keyword evidence="3" id="KW-1185">Reference proteome</keyword>
<organism evidence="3 4">
    <name type="scientific">Acrobeloides nanus</name>
    <dbReference type="NCBI Taxonomy" id="290746"/>
    <lineage>
        <taxon>Eukaryota</taxon>
        <taxon>Metazoa</taxon>
        <taxon>Ecdysozoa</taxon>
        <taxon>Nematoda</taxon>
        <taxon>Chromadorea</taxon>
        <taxon>Rhabditida</taxon>
        <taxon>Tylenchina</taxon>
        <taxon>Cephalobomorpha</taxon>
        <taxon>Cephaloboidea</taxon>
        <taxon>Cephalobidae</taxon>
        <taxon>Acrobeloides</taxon>
    </lineage>
</organism>
<proteinExistence type="predicted"/>
<dbReference type="InterPro" id="IPR052140">
    <property type="entry name" value="Dev_Signal_Hedgehog-like"/>
</dbReference>
<protein>
    <submittedName>
        <fullName evidence="4">Uncharacterized protein</fullName>
    </submittedName>
</protein>
<dbReference type="WBParaSite" id="ACRNAN_scaffold7613.g15784.t1">
    <property type="protein sequence ID" value="ACRNAN_scaffold7613.g15784.t1"/>
    <property type="gene ID" value="ACRNAN_scaffold7613.g15784"/>
</dbReference>
<name>A0A914EDY7_9BILA</name>
<reference evidence="4" key="1">
    <citation type="submission" date="2022-11" db="UniProtKB">
        <authorList>
            <consortium name="WormBaseParasite"/>
        </authorList>
    </citation>
    <scope>IDENTIFICATION</scope>
</reference>
<dbReference type="PANTHER" id="PTHR46706:SF12">
    <property type="entry name" value="PROTEIN QUA-1-RELATED"/>
    <property type="match status" value="1"/>
</dbReference>
<keyword evidence="2" id="KW-0732">Signal</keyword>
<evidence type="ECO:0000256" key="1">
    <source>
        <dbReference type="ARBA" id="ARBA00022473"/>
    </source>
</evidence>
<evidence type="ECO:0000313" key="3">
    <source>
        <dbReference type="Proteomes" id="UP000887540"/>
    </source>
</evidence>
<keyword evidence="1" id="KW-0217">Developmental protein</keyword>
<feature type="signal peptide" evidence="2">
    <location>
        <begin position="1"/>
        <end position="21"/>
    </location>
</feature>
<evidence type="ECO:0000256" key="2">
    <source>
        <dbReference type="SAM" id="SignalP"/>
    </source>
</evidence>
<sequence length="365" mass="41119">MGSNTRFSYFLFLISWKLSEASFCGNAAIPYSFEATKTGQPVLGCARPACFGWTAEGKALSSTPAFYRVNKKPDGFLRKDHKEEFHRVVDMDVAENFSPQNARCPTTFEHEQCPRDDQWVGGIAPVTNVSGLPLALQCCTYEKLGLAEDRGVAVVNQGQIVVGGEVMKDGRQYAFDYIADIVKHVKSDGMISYDVSLRRMPCLPTPSEYTLTVDDSVIDKLLDKAGKSIELLKSTSNEVPSARRFKSKHHDETTEVEKISVSSAEHVTPRNSAKAVWDDHPSPMRFLLLVDSKANITMKPQKWKKFLYHLLNMLPQEILPKQSGMITHLCINTTRNLMKKNIINMRSRGKKKTKEGMILHQMKER</sequence>
<feature type="chain" id="PRO_5038031713" evidence="2">
    <location>
        <begin position="22"/>
        <end position="365"/>
    </location>
</feature>
<dbReference type="PANTHER" id="PTHR46706">
    <property type="entry name" value="PROTEIN QUA-1-RELATED"/>
    <property type="match status" value="1"/>
</dbReference>